<keyword evidence="5" id="KW-1133">Transmembrane helix</keyword>
<dbReference type="PROSITE" id="PS51779">
    <property type="entry name" value="POTRA"/>
    <property type="match status" value="1"/>
</dbReference>
<organism evidence="9">
    <name type="scientific">freshwater metagenome</name>
    <dbReference type="NCBI Taxonomy" id="449393"/>
    <lineage>
        <taxon>unclassified sequences</taxon>
        <taxon>metagenomes</taxon>
        <taxon>ecological metagenomes</taxon>
    </lineage>
</organism>
<keyword evidence="4" id="KW-0812">Transmembrane</keyword>
<dbReference type="GO" id="GO:0051301">
    <property type="term" value="P:cell division"/>
    <property type="evidence" value="ECO:0007669"/>
    <property type="project" value="UniProtKB-KW"/>
</dbReference>
<sequence length="222" mass="24718">MFFRRHRIATALALILILSLTYLLGWSNIFTAKGVSYSGAPTKSSQLAVKKLADISKGERLARIETRKVSARIKTLPWIKSVDISRNWINGEVSVSVEARLPIATFNGQLMDAEGKRFELPGGYTEKLPSVFARDTKSGLAAIELFMNLPTEFSTRTSAFTANSPENIFFNIKEGKRTLLVIWGNGKDTAFKIKVYKALLALPENSKIKKIDLIDPRSPIVK</sequence>
<dbReference type="Pfam" id="PF08478">
    <property type="entry name" value="POTRA_1"/>
    <property type="match status" value="1"/>
</dbReference>
<evidence type="ECO:0000313" key="9">
    <source>
        <dbReference type="EMBL" id="KGA19450.1"/>
    </source>
</evidence>
<keyword evidence="2" id="KW-1003">Cell membrane</keyword>
<keyword evidence="3" id="KW-0132">Cell division</keyword>
<comment type="subcellular location">
    <subcellularLocation>
        <location evidence="1">Membrane</location>
    </subcellularLocation>
</comment>
<proteinExistence type="predicted"/>
<evidence type="ECO:0000256" key="7">
    <source>
        <dbReference type="ARBA" id="ARBA00023306"/>
    </source>
</evidence>
<evidence type="ECO:0000256" key="6">
    <source>
        <dbReference type="ARBA" id="ARBA00023136"/>
    </source>
</evidence>
<feature type="domain" description="POTRA" evidence="8">
    <location>
        <begin position="30"/>
        <end position="100"/>
    </location>
</feature>
<evidence type="ECO:0000256" key="1">
    <source>
        <dbReference type="ARBA" id="ARBA00004370"/>
    </source>
</evidence>
<dbReference type="Gene3D" id="3.10.20.310">
    <property type="entry name" value="membrane protein fhac"/>
    <property type="match status" value="1"/>
</dbReference>
<dbReference type="InterPro" id="IPR034746">
    <property type="entry name" value="POTRA"/>
</dbReference>
<evidence type="ECO:0000256" key="2">
    <source>
        <dbReference type="ARBA" id="ARBA00022475"/>
    </source>
</evidence>
<evidence type="ECO:0000256" key="5">
    <source>
        <dbReference type="ARBA" id="ARBA00022989"/>
    </source>
</evidence>
<comment type="caution">
    <text evidence="9">The sequence shown here is derived from an EMBL/GenBank/DDBJ whole genome shotgun (WGS) entry which is preliminary data.</text>
</comment>
<gene>
    <name evidence="9" type="ORF">GM50_5460</name>
</gene>
<accession>A0A094Q5Q5</accession>
<evidence type="ECO:0000256" key="3">
    <source>
        <dbReference type="ARBA" id="ARBA00022618"/>
    </source>
</evidence>
<keyword evidence="6" id="KW-0472">Membrane</keyword>
<name>A0A094Q5Q5_9ZZZZ</name>
<reference evidence="9" key="1">
    <citation type="submission" date="2014-05" db="EMBL/GenBank/DDBJ databases">
        <title>Key roles for freshwater Actinobacteria revealed by deep metagenomic sequencing.</title>
        <authorList>
            <person name="Ghai R."/>
            <person name="Mizuno C.M."/>
            <person name="Picazo A."/>
            <person name="Camacho A."/>
            <person name="Rodriguez-Valera F."/>
        </authorList>
    </citation>
    <scope>NUCLEOTIDE SEQUENCE</scope>
</reference>
<evidence type="ECO:0000256" key="4">
    <source>
        <dbReference type="ARBA" id="ARBA00022692"/>
    </source>
</evidence>
<dbReference type="EMBL" id="JNSK01000012">
    <property type="protein sequence ID" value="KGA19450.1"/>
    <property type="molecule type" value="Genomic_DNA"/>
</dbReference>
<evidence type="ECO:0000259" key="8">
    <source>
        <dbReference type="PROSITE" id="PS51779"/>
    </source>
</evidence>
<dbReference type="InterPro" id="IPR013685">
    <property type="entry name" value="POTRA_FtsQ_type"/>
</dbReference>
<protein>
    <recommendedName>
        <fullName evidence="8">POTRA domain-containing protein</fullName>
    </recommendedName>
</protein>
<dbReference type="AlphaFoldDB" id="A0A094Q5Q5"/>
<dbReference type="GO" id="GO:0016020">
    <property type="term" value="C:membrane"/>
    <property type="evidence" value="ECO:0007669"/>
    <property type="project" value="UniProtKB-SubCell"/>
</dbReference>
<keyword evidence="7" id="KW-0131">Cell cycle</keyword>